<dbReference type="AlphaFoldDB" id="A0A6J5ZPE8"/>
<protein>
    <submittedName>
        <fullName evidence="3">Unannotated protein</fullName>
    </submittedName>
</protein>
<organism evidence="3">
    <name type="scientific">freshwater metagenome</name>
    <dbReference type="NCBI Taxonomy" id="449393"/>
    <lineage>
        <taxon>unclassified sequences</taxon>
        <taxon>metagenomes</taxon>
        <taxon>ecological metagenomes</taxon>
    </lineage>
</organism>
<dbReference type="InterPro" id="IPR036061">
    <property type="entry name" value="CheW-like_dom_sf"/>
</dbReference>
<dbReference type="EMBL" id="CAESAN010000052">
    <property type="protein sequence ID" value="CAB4342899.1"/>
    <property type="molecule type" value="Genomic_DNA"/>
</dbReference>
<dbReference type="InterPro" id="IPR002545">
    <property type="entry name" value="CheW-lke_dom"/>
</dbReference>
<reference evidence="3" key="1">
    <citation type="submission" date="2020-05" db="EMBL/GenBank/DDBJ databases">
        <authorList>
            <person name="Chiriac C."/>
            <person name="Salcher M."/>
            <person name="Ghai R."/>
            <person name="Kavagutti S V."/>
        </authorList>
    </citation>
    <scope>NUCLEOTIDE SEQUENCE</scope>
</reference>
<dbReference type="Pfam" id="PF01584">
    <property type="entry name" value="CheW"/>
    <property type="match status" value="1"/>
</dbReference>
<evidence type="ECO:0000259" key="2">
    <source>
        <dbReference type="Pfam" id="PF01584"/>
    </source>
</evidence>
<dbReference type="GO" id="GO:0007165">
    <property type="term" value="P:signal transduction"/>
    <property type="evidence" value="ECO:0007669"/>
    <property type="project" value="InterPro"/>
</dbReference>
<feature type="region of interest" description="Disordered" evidence="1">
    <location>
        <begin position="93"/>
        <end position="122"/>
    </location>
</feature>
<accession>A0A6J5ZPE8</accession>
<proteinExistence type="predicted"/>
<dbReference type="SUPFAM" id="SSF50341">
    <property type="entry name" value="CheW-like"/>
    <property type="match status" value="1"/>
</dbReference>
<dbReference type="GO" id="GO:0006935">
    <property type="term" value="P:chemotaxis"/>
    <property type="evidence" value="ECO:0007669"/>
    <property type="project" value="InterPro"/>
</dbReference>
<evidence type="ECO:0000256" key="1">
    <source>
        <dbReference type="SAM" id="MobiDB-lite"/>
    </source>
</evidence>
<name>A0A6J5ZPE8_9ZZZZ</name>
<sequence length="139" mass="14596">MAGDEAKLLELLPEGRALRQDDLIQIVADAHIAPLPAAGREWAGVANLRGNLIGVVDLGFMLSGEPTVDGLLVAVHGAGLEYGVLCDGISGPRNLPAADDLPDDRAPDDPEWLQPAPPGEPRVIDTTLLLEDPRLQAAT</sequence>
<feature type="domain" description="CheW-like" evidence="2">
    <location>
        <begin position="22"/>
        <end position="101"/>
    </location>
</feature>
<evidence type="ECO:0000313" key="3">
    <source>
        <dbReference type="EMBL" id="CAB4342899.1"/>
    </source>
</evidence>
<dbReference type="Gene3D" id="2.40.50.180">
    <property type="entry name" value="CheA-289, Domain 4"/>
    <property type="match status" value="1"/>
</dbReference>
<gene>
    <name evidence="3" type="ORF">UFOPK3547_00743</name>
</gene>